<keyword evidence="3" id="KW-1185">Reference proteome</keyword>
<sequence length="139" mass="15451">MRPDSAYGSWIVESKCGEGAENAMLIAAPIDLGPNSILQDDNARPHRAGFIRDYLQNLGVERMESPASSPNLNPIEHVWDHLGRAVCARVTNTTTVADLRQMLVEEWDAIPQQCVTRLVTTMRRRCQAVVAVYGSSTHY</sequence>
<organism evidence="2 3">
    <name type="scientific">Lates japonicus</name>
    <name type="common">Japanese lates</name>
    <dbReference type="NCBI Taxonomy" id="270547"/>
    <lineage>
        <taxon>Eukaryota</taxon>
        <taxon>Metazoa</taxon>
        <taxon>Chordata</taxon>
        <taxon>Craniata</taxon>
        <taxon>Vertebrata</taxon>
        <taxon>Euteleostomi</taxon>
        <taxon>Actinopterygii</taxon>
        <taxon>Neopterygii</taxon>
        <taxon>Teleostei</taxon>
        <taxon>Neoteleostei</taxon>
        <taxon>Acanthomorphata</taxon>
        <taxon>Carangaria</taxon>
        <taxon>Carangaria incertae sedis</taxon>
        <taxon>Centropomidae</taxon>
        <taxon>Lates</taxon>
    </lineage>
</organism>
<accession>A0AAD3N9C7</accession>
<evidence type="ECO:0000313" key="2">
    <source>
        <dbReference type="EMBL" id="GLD67144.1"/>
    </source>
</evidence>
<evidence type="ECO:0000313" key="3">
    <source>
        <dbReference type="Proteomes" id="UP001279410"/>
    </source>
</evidence>
<dbReference type="Gene3D" id="3.30.420.10">
    <property type="entry name" value="Ribonuclease H-like superfamily/Ribonuclease H"/>
    <property type="match status" value="1"/>
</dbReference>
<dbReference type="EMBL" id="BRZM01000104">
    <property type="protein sequence ID" value="GLD67144.1"/>
    <property type="molecule type" value="Genomic_DNA"/>
</dbReference>
<dbReference type="Pfam" id="PF13358">
    <property type="entry name" value="DDE_3"/>
    <property type="match status" value="1"/>
</dbReference>
<dbReference type="InterPro" id="IPR036397">
    <property type="entry name" value="RNaseH_sf"/>
</dbReference>
<dbReference type="AlphaFoldDB" id="A0AAD3N9C7"/>
<evidence type="ECO:0000259" key="1">
    <source>
        <dbReference type="Pfam" id="PF13358"/>
    </source>
</evidence>
<proteinExistence type="predicted"/>
<dbReference type="Proteomes" id="UP001279410">
    <property type="component" value="Unassembled WGS sequence"/>
</dbReference>
<protein>
    <submittedName>
        <fullName evidence="2">Caspase-13-like protein</fullName>
    </submittedName>
</protein>
<reference evidence="2" key="1">
    <citation type="submission" date="2022-08" db="EMBL/GenBank/DDBJ databases">
        <title>Genome sequencing of akame (Lates japonicus).</title>
        <authorList>
            <person name="Hashiguchi Y."/>
            <person name="Takahashi H."/>
        </authorList>
    </citation>
    <scope>NUCLEOTIDE SEQUENCE</scope>
    <source>
        <strain evidence="2">Kochi</strain>
    </source>
</reference>
<feature type="domain" description="Tc1-like transposase DDE" evidence="1">
    <location>
        <begin position="37"/>
        <end position="88"/>
    </location>
</feature>
<gene>
    <name evidence="2" type="ORF">AKAME5_001850900</name>
</gene>
<dbReference type="GO" id="GO:0003676">
    <property type="term" value="F:nucleic acid binding"/>
    <property type="evidence" value="ECO:0007669"/>
    <property type="project" value="InterPro"/>
</dbReference>
<dbReference type="InterPro" id="IPR038717">
    <property type="entry name" value="Tc1-like_DDE_dom"/>
</dbReference>
<name>A0AAD3N9C7_LATJO</name>
<comment type="caution">
    <text evidence="2">The sequence shown here is derived from an EMBL/GenBank/DDBJ whole genome shotgun (WGS) entry which is preliminary data.</text>
</comment>